<dbReference type="AlphaFoldDB" id="X0UIN4"/>
<proteinExistence type="predicted"/>
<reference evidence="1" key="1">
    <citation type="journal article" date="2014" name="Front. Microbiol.">
        <title>High frequency of phylogenetically diverse reductive dehalogenase-homologous genes in deep subseafloor sedimentary metagenomes.</title>
        <authorList>
            <person name="Kawai M."/>
            <person name="Futagami T."/>
            <person name="Toyoda A."/>
            <person name="Takaki Y."/>
            <person name="Nishi S."/>
            <person name="Hori S."/>
            <person name="Arai W."/>
            <person name="Tsubouchi T."/>
            <person name="Morono Y."/>
            <person name="Uchiyama I."/>
            <person name="Ito T."/>
            <person name="Fujiyama A."/>
            <person name="Inagaki F."/>
            <person name="Takami H."/>
        </authorList>
    </citation>
    <scope>NUCLEOTIDE SEQUENCE</scope>
    <source>
        <strain evidence="1">Expedition CK06-06</strain>
    </source>
</reference>
<dbReference type="EMBL" id="BARS01025021">
    <property type="protein sequence ID" value="GAG00238.1"/>
    <property type="molecule type" value="Genomic_DNA"/>
</dbReference>
<gene>
    <name evidence="1" type="ORF">S01H1_39615</name>
</gene>
<protein>
    <submittedName>
        <fullName evidence="1">Uncharacterized protein</fullName>
    </submittedName>
</protein>
<sequence length="97" mass="11652">MQSDEKLWEICKEIYREMFKDANPSADFDELIKSCKAKEKDFFLKYYLPIERQVEIVDRICDDHKIRGYDKRKISHEVHFGCSPNSSEKTWKEANKT</sequence>
<comment type="caution">
    <text evidence="1">The sequence shown here is derived from an EMBL/GenBank/DDBJ whole genome shotgun (WGS) entry which is preliminary data.</text>
</comment>
<name>X0UIN4_9ZZZZ</name>
<evidence type="ECO:0000313" key="1">
    <source>
        <dbReference type="EMBL" id="GAG00238.1"/>
    </source>
</evidence>
<accession>X0UIN4</accession>
<organism evidence="1">
    <name type="scientific">marine sediment metagenome</name>
    <dbReference type="NCBI Taxonomy" id="412755"/>
    <lineage>
        <taxon>unclassified sequences</taxon>
        <taxon>metagenomes</taxon>
        <taxon>ecological metagenomes</taxon>
    </lineage>
</organism>